<protein>
    <recommendedName>
        <fullName evidence="4">Paraquat-inducible protein A</fullName>
    </recommendedName>
</protein>
<dbReference type="PANTHER" id="PTHR34730">
    <property type="entry name" value="UNNAMED PRODUCT"/>
    <property type="match status" value="1"/>
</dbReference>
<feature type="transmembrane region" description="Helical" evidence="1">
    <location>
        <begin position="90"/>
        <end position="109"/>
    </location>
</feature>
<reference evidence="2 3" key="1">
    <citation type="submission" date="2015-03" db="EMBL/GenBank/DDBJ databases">
        <title>Genome sequence of Kiloniella sp. P1-1, isolated from the gut microflora of Pacific white shrimp, Penaeus vannamei.</title>
        <authorList>
            <person name="Shao Z."/>
            <person name="Wang L."/>
            <person name="Li X."/>
        </authorList>
    </citation>
    <scope>NUCLEOTIDE SEQUENCE [LARGE SCALE GENOMIC DNA]</scope>
    <source>
        <strain evidence="2 3">P1-1</strain>
    </source>
</reference>
<accession>A0A0M2RAY8</accession>
<dbReference type="Pfam" id="PF04403">
    <property type="entry name" value="PqiA"/>
    <property type="match status" value="1"/>
</dbReference>
<name>A0A0M2RAY8_9PROT</name>
<dbReference type="Proteomes" id="UP000034491">
    <property type="component" value="Unassembled WGS sequence"/>
</dbReference>
<feature type="transmembrane region" description="Helical" evidence="1">
    <location>
        <begin position="121"/>
        <end position="139"/>
    </location>
</feature>
<evidence type="ECO:0008006" key="4">
    <source>
        <dbReference type="Google" id="ProtNLM"/>
    </source>
</evidence>
<keyword evidence="1" id="KW-0812">Transmembrane</keyword>
<comment type="caution">
    <text evidence="2">The sequence shown here is derived from an EMBL/GenBank/DDBJ whole genome shotgun (WGS) entry which is preliminary data.</text>
</comment>
<sequence>MLIVALITLFAGLTIPILRVEKFFLFEDLISISGAIDQLVNSGEYLIAIIILLFSVIFPTIKILVANYIWRARAVGHKSVHRAVKLIDILGKWSMLDVFIVGMIVISAKSSGMANATSQPGMYYFGTSVICSMLAVILLKRSIDKLTDSR</sequence>
<dbReference type="AlphaFoldDB" id="A0A0M2RAY8"/>
<evidence type="ECO:0000313" key="2">
    <source>
        <dbReference type="EMBL" id="KKJ78811.1"/>
    </source>
</evidence>
<keyword evidence="3" id="KW-1185">Reference proteome</keyword>
<organism evidence="2 3">
    <name type="scientific">Kiloniella litopenaei</name>
    <dbReference type="NCBI Taxonomy" id="1549748"/>
    <lineage>
        <taxon>Bacteria</taxon>
        <taxon>Pseudomonadati</taxon>
        <taxon>Pseudomonadota</taxon>
        <taxon>Alphaproteobacteria</taxon>
        <taxon>Rhodospirillales</taxon>
        <taxon>Kiloniellaceae</taxon>
        <taxon>Kiloniella</taxon>
    </lineage>
</organism>
<dbReference type="InterPro" id="IPR007498">
    <property type="entry name" value="PqiA-like"/>
</dbReference>
<keyword evidence="1" id="KW-1133">Transmembrane helix</keyword>
<evidence type="ECO:0000256" key="1">
    <source>
        <dbReference type="SAM" id="Phobius"/>
    </source>
</evidence>
<evidence type="ECO:0000313" key="3">
    <source>
        <dbReference type="Proteomes" id="UP000034491"/>
    </source>
</evidence>
<proteinExistence type="predicted"/>
<keyword evidence="1" id="KW-0472">Membrane</keyword>
<feature type="transmembrane region" description="Helical" evidence="1">
    <location>
        <begin position="45"/>
        <end position="70"/>
    </location>
</feature>
<dbReference type="EMBL" id="LANI01000001">
    <property type="protein sequence ID" value="KKJ78811.1"/>
    <property type="molecule type" value="Genomic_DNA"/>
</dbReference>
<gene>
    <name evidence="2" type="ORF">WH95_00400</name>
</gene>
<dbReference type="PANTHER" id="PTHR34730:SF1">
    <property type="entry name" value="PARAQUAT-INDUCIBLE PROTEIN A"/>
    <property type="match status" value="1"/>
</dbReference>